<dbReference type="Proteomes" id="UP000244912">
    <property type="component" value="Unassembled WGS sequence"/>
</dbReference>
<reference evidence="6" key="1">
    <citation type="submission" date="2018-03" db="EMBL/GenBank/DDBJ databases">
        <authorList>
            <person name="Rodrigo-Torres L."/>
            <person name="Arahal R. D."/>
            <person name="Lucena T."/>
        </authorList>
    </citation>
    <scope>NUCLEOTIDE SEQUENCE [LARGE SCALE GENOMIC DNA]</scope>
    <source>
        <strain evidence="6">CECT 8504</strain>
    </source>
</reference>
<evidence type="ECO:0000313" key="5">
    <source>
        <dbReference type="EMBL" id="SPJ24443.1"/>
    </source>
</evidence>
<sequence>MTEVTILRAGPGVTVQDMGRPGFIAQGLSRGGAADRLAVLEAAALLGQPPAAGLELPPVALSLSVDGPTRIALTGSAMRAAIDDQPIAWNASHRIAAGQKLNLSPLGGGYGYVTFGGGIDTPLAMGARSAHLAAGLGRALQEGDTLPLGEDQGTQTDLVIDPVDRGTDRPLRLLPSAHTALFSQADRDRFDGTTFTRDARANRQGIRLTHDGAPFATEGQLSLISEIARPGDIQMTGEGQPYILGPECQTTGGYPRIGAIVPQDLPRAMQAPPGATFRFRFVDRDEALRDWLSDDARLTDLKRHVRPLTRDPRDIRNLAAYQLISGVTTGEAP</sequence>
<evidence type="ECO:0000256" key="1">
    <source>
        <dbReference type="ARBA" id="ARBA00022741"/>
    </source>
</evidence>
<organism evidence="5 6">
    <name type="scientific">Palleronia abyssalis</name>
    <dbReference type="NCBI Taxonomy" id="1501240"/>
    <lineage>
        <taxon>Bacteria</taxon>
        <taxon>Pseudomonadati</taxon>
        <taxon>Pseudomonadota</taxon>
        <taxon>Alphaproteobacteria</taxon>
        <taxon>Rhodobacterales</taxon>
        <taxon>Roseobacteraceae</taxon>
        <taxon>Palleronia</taxon>
    </lineage>
</organism>
<evidence type="ECO:0000313" key="6">
    <source>
        <dbReference type="Proteomes" id="UP000244912"/>
    </source>
</evidence>
<keyword evidence="3" id="KW-0067">ATP-binding</keyword>
<evidence type="ECO:0000256" key="2">
    <source>
        <dbReference type="ARBA" id="ARBA00022801"/>
    </source>
</evidence>
<dbReference type="RefSeq" id="WP_108894271.1">
    <property type="nucleotide sequence ID" value="NZ_ONZF01000004.1"/>
</dbReference>
<evidence type="ECO:0000256" key="3">
    <source>
        <dbReference type="ARBA" id="ARBA00022840"/>
    </source>
</evidence>
<keyword evidence="1" id="KW-0547">Nucleotide-binding</keyword>
<dbReference type="Pfam" id="PF02626">
    <property type="entry name" value="CT_A_B"/>
    <property type="match status" value="1"/>
</dbReference>
<dbReference type="EMBL" id="ONZF01000004">
    <property type="protein sequence ID" value="SPJ24443.1"/>
    <property type="molecule type" value="Genomic_DNA"/>
</dbReference>
<feature type="domain" description="Carboxyltransferase" evidence="4">
    <location>
        <begin position="25"/>
        <end position="297"/>
    </location>
</feature>
<gene>
    <name evidence="5" type="primary">kipA</name>
    <name evidence="5" type="ORF">PAA8504_02273</name>
</gene>
<keyword evidence="6" id="KW-1185">Reference proteome</keyword>
<dbReference type="GO" id="GO:0016787">
    <property type="term" value="F:hydrolase activity"/>
    <property type="evidence" value="ECO:0007669"/>
    <property type="project" value="UniProtKB-KW"/>
</dbReference>
<dbReference type="Gene3D" id="2.40.100.10">
    <property type="entry name" value="Cyclophilin-like"/>
    <property type="match status" value="1"/>
</dbReference>
<dbReference type="SMART" id="SM00797">
    <property type="entry name" value="AHS2"/>
    <property type="match status" value="1"/>
</dbReference>
<dbReference type="OrthoDB" id="9768696at2"/>
<proteinExistence type="predicted"/>
<dbReference type="GO" id="GO:0005524">
    <property type="term" value="F:ATP binding"/>
    <property type="evidence" value="ECO:0007669"/>
    <property type="project" value="UniProtKB-KW"/>
</dbReference>
<dbReference type="InterPro" id="IPR052708">
    <property type="entry name" value="PxpC"/>
</dbReference>
<keyword evidence="2" id="KW-0378">Hydrolase</keyword>
<dbReference type="InterPro" id="IPR029000">
    <property type="entry name" value="Cyclophilin-like_dom_sf"/>
</dbReference>
<dbReference type="PANTHER" id="PTHR43309:SF3">
    <property type="entry name" value="5-OXOPROLINASE SUBUNIT C"/>
    <property type="match status" value="1"/>
</dbReference>
<evidence type="ECO:0000259" key="4">
    <source>
        <dbReference type="SMART" id="SM00797"/>
    </source>
</evidence>
<dbReference type="PANTHER" id="PTHR43309">
    <property type="entry name" value="5-OXOPROLINASE SUBUNIT C"/>
    <property type="match status" value="1"/>
</dbReference>
<name>A0A2R8BWE0_9RHOB</name>
<protein>
    <submittedName>
        <fullName evidence="5">KipI antagonist</fullName>
    </submittedName>
</protein>
<accession>A0A2R8BWE0</accession>
<dbReference type="AlphaFoldDB" id="A0A2R8BWE0"/>
<dbReference type="SUPFAM" id="SSF50891">
    <property type="entry name" value="Cyclophilin-like"/>
    <property type="match status" value="1"/>
</dbReference>
<dbReference type="InterPro" id="IPR003778">
    <property type="entry name" value="CT_A_B"/>
</dbReference>